<dbReference type="InterPro" id="IPR009030">
    <property type="entry name" value="Growth_fac_rcpt_cys_sf"/>
</dbReference>
<evidence type="ECO:0000256" key="7">
    <source>
        <dbReference type="SAM" id="Phobius"/>
    </source>
</evidence>
<dbReference type="SUPFAM" id="SSF52799">
    <property type="entry name" value="(Phosphotyrosine protein) phosphatases II"/>
    <property type="match status" value="2"/>
</dbReference>
<comment type="similarity">
    <text evidence="1">Belongs to the protein-tyrosine phosphatase family.</text>
</comment>
<dbReference type="SMART" id="SM00194">
    <property type="entry name" value="PTPc"/>
    <property type="match status" value="2"/>
</dbReference>
<dbReference type="PROSITE" id="PS50056">
    <property type="entry name" value="TYR_PHOSPHATASE_2"/>
    <property type="match status" value="2"/>
</dbReference>
<dbReference type="InterPro" id="IPR029021">
    <property type="entry name" value="Prot-tyrosine_phosphatase-like"/>
</dbReference>
<dbReference type="Proteomes" id="UP000735302">
    <property type="component" value="Unassembled WGS sequence"/>
</dbReference>
<evidence type="ECO:0000256" key="3">
    <source>
        <dbReference type="ARBA" id="ARBA00022801"/>
    </source>
</evidence>
<organism evidence="10 11">
    <name type="scientific">Plakobranchus ocellatus</name>
    <dbReference type="NCBI Taxonomy" id="259542"/>
    <lineage>
        <taxon>Eukaryota</taxon>
        <taxon>Metazoa</taxon>
        <taxon>Spiralia</taxon>
        <taxon>Lophotrochozoa</taxon>
        <taxon>Mollusca</taxon>
        <taxon>Gastropoda</taxon>
        <taxon>Heterobranchia</taxon>
        <taxon>Euthyneura</taxon>
        <taxon>Panpulmonata</taxon>
        <taxon>Sacoglossa</taxon>
        <taxon>Placobranchoidea</taxon>
        <taxon>Plakobranchidae</taxon>
        <taxon>Plakobranchus</taxon>
    </lineage>
</organism>
<evidence type="ECO:0000256" key="1">
    <source>
        <dbReference type="ARBA" id="ARBA00009580"/>
    </source>
</evidence>
<evidence type="ECO:0000256" key="5">
    <source>
        <dbReference type="ARBA" id="ARBA00051722"/>
    </source>
</evidence>
<dbReference type="SMART" id="SM00404">
    <property type="entry name" value="PTPc_motif"/>
    <property type="match status" value="2"/>
</dbReference>
<name>A0AAV4AHE6_9GAST</name>
<dbReference type="SMART" id="SM00181">
    <property type="entry name" value="EGF"/>
    <property type="match status" value="2"/>
</dbReference>
<dbReference type="InterPro" id="IPR003595">
    <property type="entry name" value="Tyr_Pase_cat"/>
</dbReference>
<dbReference type="SUPFAM" id="SSF57184">
    <property type="entry name" value="Growth factor receptor domain"/>
    <property type="match status" value="1"/>
</dbReference>
<dbReference type="InterPro" id="IPR050348">
    <property type="entry name" value="Protein-Tyr_Phosphatase"/>
</dbReference>
<reference evidence="10 11" key="1">
    <citation type="journal article" date="2021" name="Elife">
        <title>Chloroplast acquisition without the gene transfer in kleptoplastic sea slugs, Plakobranchus ocellatus.</title>
        <authorList>
            <person name="Maeda T."/>
            <person name="Takahashi S."/>
            <person name="Yoshida T."/>
            <person name="Shimamura S."/>
            <person name="Takaki Y."/>
            <person name="Nagai Y."/>
            <person name="Toyoda A."/>
            <person name="Suzuki Y."/>
            <person name="Arimoto A."/>
            <person name="Ishii H."/>
            <person name="Satoh N."/>
            <person name="Nishiyama T."/>
            <person name="Hasebe M."/>
            <person name="Maruyama T."/>
            <person name="Minagawa J."/>
            <person name="Obokata J."/>
            <person name="Shigenobu S."/>
        </authorList>
    </citation>
    <scope>NUCLEOTIDE SEQUENCE [LARGE SCALE GENOMIC DNA]</scope>
</reference>
<feature type="transmembrane region" description="Helical" evidence="7">
    <location>
        <begin position="102"/>
        <end position="126"/>
    </location>
</feature>
<dbReference type="EC" id="3.1.3.48" evidence="2"/>
<feature type="domain" description="Tyrosine-protein phosphatase" evidence="8">
    <location>
        <begin position="461"/>
        <end position="732"/>
    </location>
</feature>
<dbReference type="PRINTS" id="PR00700">
    <property type="entry name" value="PRTYPHPHTASE"/>
</dbReference>
<evidence type="ECO:0000256" key="2">
    <source>
        <dbReference type="ARBA" id="ARBA00013064"/>
    </source>
</evidence>
<dbReference type="InterPro" id="IPR000242">
    <property type="entry name" value="PTP_cat"/>
</dbReference>
<dbReference type="InterPro" id="IPR000387">
    <property type="entry name" value="Tyr_Pase_dom"/>
</dbReference>
<dbReference type="InterPro" id="IPR000742">
    <property type="entry name" value="EGF"/>
</dbReference>
<gene>
    <name evidence="10" type="ORF">PoB_003409000</name>
</gene>
<feature type="compositionally biased region" description="Basic and acidic residues" evidence="6">
    <location>
        <begin position="766"/>
        <end position="794"/>
    </location>
</feature>
<keyword evidence="11" id="KW-1185">Reference proteome</keyword>
<comment type="caution">
    <text evidence="10">The sequence shown here is derived from an EMBL/GenBank/DDBJ whole genome shotgun (WGS) entry which is preliminary data.</text>
</comment>
<keyword evidence="7" id="KW-1133">Transmembrane helix</keyword>
<dbReference type="Gene3D" id="3.90.190.10">
    <property type="entry name" value="Protein tyrosine phosphatase superfamily"/>
    <property type="match status" value="2"/>
</dbReference>
<dbReference type="PROSITE" id="PS50055">
    <property type="entry name" value="TYR_PHOSPHATASE_PTP"/>
    <property type="match status" value="2"/>
</dbReference>
<protein>
    <recommendedName>
        <fullName evidence="2">protein-tyrosine-phosphatase</fullName>
        <ecNumber evidence="2">3.1.3.48</ecNumber>
    </recommendedName>
</protein>
<dbReference type="PROSITE" id="PS00383">
    <property type="entry name" value="TYR_PHOSPHATASE_1"/>
    <property type="match status" value="1"/>
</dbReference>
<dbReference type="FunFam" id="3.90.190.10:FF:000102">
    <property type="entry name" value="Receptor-type tyrosine-protein phosphatase"/>
    <property type="match status" value="1"/>
</dbReference>
<dbReference type="GO" id="GO:0004725">
    <property type="term" value="F:protein tyrosine phosphatase activity"/>
    <property type="evidence" value="ECO:0007669"/>
    <property type="project" value="UniProtKB-EC"/>
</dbReference>
<dbReference type="InterPro" id="IPR016130">
    <property type="entry name" value="Tyr_Pase_AS"/>
</dbReference>
<keyword evidence="7" id="KW-0812">Transmembrane</keyword>
<dbReference type="Pfam" id="PF00102">
    <property type="entry name" value="Y_phosphatase"/>
    <property type="match status" value="2"/>
</dbReference>
<dbReference type="Gene3D" id="2.170.300.10">
    <property type="entry name" value="Tie2 ligand-binding domain superfamily"/>
    <property type="match status" value="1"/>
</dbReference>
<evidence type="ECO:0000259" key="9">
    <source>
        <dbReference type="PROSITE" id="PS50056"/>
    </source>
</evidence>
<keyword evidence="10" id="KW-0675">Receptor</keyword>
<proteinExistence type="inferred from homology"/>
<comment type="catalytic activity">
    <reaction evidence="5">
        <text>O-phospho-L-tyrosyl-[protein] + H2O = L-tyrosyl-[protein] + phosphate</text>
        <dbReference type="Rhea" id="RHEA:10684"/>
        <dbReference type="Rhea" id="RHEA-COMP:10136"/>
        <dbReference type="Rhea" id="RHEA-COMP:20101"/>
        <dbReference type="ChEBI" id="CHEBI:15377"/>
        <dbReference type="ChEBI" id="CHEBI:43474"/>
        <dbReference type="ChEBI" id="CHEBI:46858"/>
        <dbReference type="ChEBI" id="CHEBI:61978"/>
        <dbReference type="EC" id="3.1.3.48"/>
    </reaction>
</comment>
<keyword evidence="4" id="KW-0904">Protein phosphatase</keyword>
<evidence type="ECO:0000256" key="4">
    <source>
        <dbReference type="ARBA" id="ARBA00022912"/>
    </source>
</evidence>
<keyword evidence="3" id="KW-0378">Hydrolase</keyword>
<accession>A0AAV4AHE6</accession>
<evidence type="ECO:0000259" key="8">
    <source>
        <dbReference type="PROSITE" id="PS50055"/>
    </source>
</evidence>
<feature type="domain" description="Tyrosine specific protein phosphatases" evidence="9">
    <location>
        <begin position="358"/>
        <end position="427"/>
    </location>
</feature>
<evidence type="ECO:0000313" key="10">
    <source>
        <dbReference type="EMBL" id="GFO07585.1"/>
    </source>
</evidence>
<dbReference type="EMBL" id="BLXT01003901">
    <property type="protein sequence ID" value="GFO07585.1"/>
    <property type="molecule type" value="Genomic_DNA"/>
</dbReference>
<keyword evidence="7" id="KW-0472">Membrane</keyword>
<dbReference type="AlphaFoldDB" id="A0AAV4AHE6"/>
<feature type="domain" description="Tyrosine-protein phosphatase" evidence="8">
    <location>
        <begin position="182"/>
        <end position="436"/>
    </location>
</feature>
<feature type="region of interest" description="Disordered" evidence="6">
    <location>
        <begin position="750"/>
        <end position="840"/>
    </location>
</feature>
<dbReference type="PANTHER" id="PTHR19134:SF562">
    <property type="entry name" value="PROTEIN-TYROSINE-PHOSPHATASE"/>
    <property type="match status" value="1"/>
</dbReference>
<sequence length="840" mass="93678">MSTYGQDCKMNCSSNCLNNDCHHVTGKCKACVPGYRGDFCNQDCSTGKFGAGCSQNCSIYCLDQLCHHVTGKCDNCTTGRRGDYCDETIVQRQVKGGSDDSAVIGAVIGVTLIVMVIITIVLFLRWRSRSTQEDDNEAQEMKTKIVDDSPENVYTNVLPDNTAVAVGDMRTYLHNHASDTFIQDQFESIPMVNSYSQTHGTSPSNKSKNRYKNIIPYDHSRVLLSTGPGTDKHDDYINASYIKGYNKEQQAFIAAQGPNATILDDFVRMIWEKRVDRVVMLTNLVEARKSKCTMYWPQDQEDTFGDITMKLVNTKVFAEYTIRQLRLFKSGETPRDVTQFHFTAWPDKLVPDNPWGLVDFHQRVLASPGSGPLLVHCSAGVGRTGTFIALCHLLQEAEATGKMDFLSTLWRLRQDRMQMIQTADQYVFLHWAALVGHLIAGTNIQVKDIPDKIKDLESGGYKKEFHALTTVCPDDAAESSDAQDDTDDVYQNSRTAMNKQKNRLKNILPKDAYRPELTCEIKTMGKYINAVLVPTLTKNNQDILTQLPLPSTVTDFWRLVTQYHVGLVVAFEADSRLTDETIGEFLPEKEGEPIVGALFEIQAIVKEETQLWKELYVTVFKKRKSLLGQSAQQHHLTCLLCKNSTLDPETVLEYLKKVKLCRPGDQSRTIYMCRNGADHCGLMCVQSILLDRLDVDQCLTVPVVVGAMKAIRPQVIPTVTHYQCLYGVLKLVHNGSNVYGNIGSISATIKESKDESTDSITSSNHSESKEEKPKSKRGESLKESNRSSRKKAEPKPSPVLSPKPDQAESTAGNKDKADGSGGGTGDSSFDESTRVEYANM</sequence>
<feature type="domain" description="Tyrosine specific protein phosphatases" evidence="9">
    <location>
        <begin position="652"/>
        <end position="723"/>
    </location>
</feature>
<evidence type="ECO:0000313" key="11">
    <source>
        <dbReference type="Proteomes" id="UP000735302"/>
    </source>
</evidence>
<dbReference type="PANTHER" id="PTHR19134">
    <property type="entry name" value="RECEPTOR-TYPE TYROSINE-PROTEIN PHOSPHATASE"/>
    <property type="match status" value="1"/>
</dbReference>
<dbReference type="GO" id="GO:0008045">
    <property type="term" value="P:motor neuron axon guidance"/>
    <property type="evidence" value="ECO:0007669"/>
    <property type="project" value="TreeGrafter"/>
</dbReference>
<evidence type="ECO:0000256" key="6">
    <source>
        <dbReference type="SAM" id="MobiDB-lite"/>
    </source>
</evidence>